<dbReference type="AlphaFoldDB" id="F2KQZ7"/>
<keyword evidence="2" id="KW-1185">Reference proteome</keyword>
<gene>
    <name evidence="1" type="ordered locus">Arcve_1807</name>
</gene>
<reference evidence="1 2" key="1">
    <citation type="submission" date="2011-03" db="EMBL/GenBank/DDBJ databases">
        <title>The complete genome of Archaeoglobus veneficus SNP6.</title>
        <authorList>
            <consortium name="US DOE Joint Genome Institute (JGI-PGF)"/>
            <person name="Lucas S."/>
            <person name="Copeland A."/>
            <person name="Lapidus A."/>
            <person name="Bruce D."/>
            <person name="Goodwin L."/>
            <person name="Pitluck S."/>
            <person name="Kyrpides N."/>
            <person name="Mavromatis K."/>
            <person name="Pagani I."/>
            <person name="Ivanova N."/>
            <person name="Mikhailova N."/>
            <person name="Lu M."/>
            <person name="Detter J.C."/>
            <person name="Tapia R."/>
            <person name="Han C."/>
            <person name="Land M."/>
            <person name="Hauser L."/>
            <person name="Markowitz V."/>
            <person name="Cheng J.-F."/>
            <person name="Hugenholtz P."/>
            <person name="Woyke T."/>
            <person name="Wu D."/>
            <person name="Spring S."/>
            <person name="Brambilla E."/>
            <person name="Klenk H.-P."/>
            <person name="Eisen J.A."/>
        </authorList>
    </citation>
    <scope>NUCLEOTIDE SEQUENCE [LARGE SCALE GENOMIC DNA]</scope>
    <source>
        <strain>SNP6</strain>
    </source>
</reference>
<organism evidence="1 2">
    <name type="scientific">Archaeoglobus veneficus (strain DSM 11195 / SNP6)</name>
    <dbReference type="NCBI Taxonomy" id="693661"/>
    <lineage>
        <taxon>Archaea</taxon>
        <taxon>Methanobacteriati</taxon>
        <taxon>Methanobacteriota</taxon>
        <taxon>Archaeoglobi</taxon>
        <taxon>Archaeoglobales</taxon>
        <taxon>Archaeoglobaceae</taxon>
        <taxon>Archaeoglobus</taxon>
    </lineage>
</organism>
<name>F2KQZ7_ARCVS</name>
<accession>F2KQZ7</accession>
<evidence type="ECO:0000313" key="2">
    <source>
        <dbReference type="Proteomes" id="UP000008136"/>
    </source>
</evidence>
<dbReference type="RefSeq" id="WP_013684459.1">
    <property type="nucleotide sequence ID" value="NC_015320.1"/>
</dbReference>
<sequence length="294" mass="34499">MLVVFVSHRVEFLPLFEEEAKKWDTIILEEPRSRELDELFKGKMGVDEYAKWLDTPFPLFTRRQAEMLVRLHRMGKRILEVEPYLQVIEGIHDAVERGQFEEYVKDERVQAVREIERRATEALIRYQEVFMQRDFDKLVDATVSFAKVDADRFRMRDYMRAKAIAEIADNRALIEAGQMHVMLPEYLRRMGIEVKTLNLPEVAARKCGIEFVQNPGTVLTRMYILGKNVSEDEERLLAAQALVYISLVGKEEMVPTENSPFPHLLDETKVAKFASRLSYEDCRRFFERVWGVQS</sequence>
<proteinExistence type="predicted"/>
<dbReference type="eggNOG" id="arCOG06116">
    <property type="taxonomic scope" value="Archaea"/>
</dbReference>
<dbReference type="Proteomes" id="UP000008136">
    <property type="component" value="Chromosome"/>
</dbReference>
<dbReference type="OrthoDB" id="50402at2157"/>
<evidence type="ECO:0000313" key="1">
    <source>
        <dbReference type="EMBL" id="AEA47803.1"/>
    </source>
</evidence>
<dbReference type="EMBL" id="CP002588">
    <property type="protein sequence ID" value="AEA47803.1"/>
    <property type="molecule type" value="Genomic_DNA"/>
</dbReference>
<dbReference type="GeneID" id="10394936"/>
<dbReference type="HOGENOM" id="CLU_073077_0_0_2"/>
<dbReference type="KEGG" id="ave:Arcve_1807"/>
<protein>
    <submittedName>
        <fullName evidence="1">Uncharacterized protein</fullName>
    </submittedName>
</protein>